<evidence type="ECO:0000256" key="13">
    <source>
        <dbReference type="ARBA" id="ARBA00023264"/>
    </source>
</evidence>
<evidence type="ECO:0000256" key="3">
    <source>
        <dbReference type="ARBA" id="ARBA00010441"/>
    </source>
</evidence>
<evidence type="ECO:0000256" key="6">
    <source>
        <dbReference type="ARBA" id="ARBA00022516"/>
    </source>
</evidence>
<feature type="transmembrane region" description="Helical" evidence="16">
    <location>
        <begin position="190"/>
        <end position="220"/>
    </location>
</feature>
<evidence type="ECO:0000256" key="2">
    <source>
        <dbReference type="ARBA" id="ARBA00004127"/>
    </source>
</evidence>
<comment type="catalytic activity">
    <reaction evidence="1">
        <text>a CDP-1,2-diacyl-sn-glycerol + L-serine = a 1,2-diacyl-sn-glycero-3-phospho-L-serine + CMP + H(+)</text>
        <dbReference type="Rhea" id="RHEA:16913"/>
        <dbReference type="ChEBI" id="CHEBI:15378"/>
        <dbReference type="ChEBI" id="CHEBI:33384"/>
        <dbReference type="ChEBI" id="CHEBI:57262"/>
        <dbReference type="ChEBI" id="CHEBI:58332"/>
        <dbReference type="ChEBI" id="CHEBI:60377"/>
        <dbReference type="EC" id="2.7.8.8"/>
    </reaction>
</comment>
<dbReference type="GO" id="GO:0012505">
    <property type="term" value="C:endomembrane system"/>
    <property type="evidence" value="ECO:0007669"/>
    <property type="project" value="UniProtKB-SubCell"/>
</dbReference>
<keyword evidence="9 16" id="KW-1133">Transmembrane helix</keyword>
<dbReference type="GO" id="GO:0016020">
    <property type="term" value="C:membrane"/>
    <property type="evidence" value="ECO:0007669"/>
    <property type="project" value="InterPro"/>
</dbReference>
<evidence type="ECO:0000256" key="4">
    <source>
        <dbReference type="ARBA" id="ARBA00013174"/>
    </source>
</evidence>
<evidence type="ECO:0000313" key="18">
    <source>
        <dbReference type="Proteomes" id="UP000004478"/>
    </source>
</evidence>
<name>K1LGW9_CECL9</name>
<keyword evidence="7 15" id="KW-0808">Transferase</keyword>
<evidence type="ECO:0000256" key="10">
    <source>
        <dbReference type="ARBA" id="ARBA00023098"/>
    </source>
</evidence>
<comment type="caution">
    <text evidence="17">The sequence shown here is derived from an EMBL/GenBank/DDBJ whole genome shotgun (WGS) entry which is preliminary data.</text>
</comment>
<dbReference type="Proteomes" id="UP000004478">
    <property type="component" value="Unassembled WGS sequence"/>
</dbReference>
<evidence type="ECO:0000256" key="11">
    <source>
        <dbReference type="ARBA" id="ARBA00023136"/>
    </source>
</evidence>
<dbReference type="PATRIC" id="fig|1225176.3.peg.1963"/>
<keyword evidence="8 16" id="KW-0812">Transmembrane</keyword>
<comment type="similarity">
    <text evidence="3 15">Belongs to the CDP-alcohol phosphatidyltransferase class-I family.</text>
</comment>
<feature type="transmembrane region" description="Helical" evidence="16">
    <location>
        <begin position="155"/>
        <end position="178"/>
    </location>
</feature>
<protein>
    <recommendedName>
        <fullName evidence="5">CDP-diacylglycerol--serine O-phosphatidyltransferase</fullName>
        <ecNumber evidence="4">2.7.8.8</ecNumber>
    </recommendedName>
    <alternativeName>
        <fullName evidence="14">Phosphatidylserine synthase</fullName>
    </alternativeName>
</protein>
<dbReference type="EC" id="2.7.8.8" evidence="4"/>
<keyword evidence="12" id="KW-0594">Phospholipid biosynthesis</keyword>
<dbReference type="InterPro" id="IPR000462">
    <property type="entry name" value="CDP-OH_P_trans"/>
</dbReference>
<dbReference type="PROSITE" id="PS00379">
    <property type="entry name" value="CDP_ALCOHOL_P_TRANSF"/>
    <property type="match status" value="1"/>
</dbReference>
<dbReference type="OrthoDB" id="9777147at2"/>
<organism evidence="17 18">
    <name type="scientific">Cecembia lonarensis (strain CCUG 58316 / KCTC 22772 / LW9)</name>
    <dbReference type="NCBI Taxonomy" id="1225176"/>
    <lineage>
        <taxon>Bacteria</taxon>
        <taxon>Pseudomonadati</taxon>
        <taxon>Bacteroidota</taxon>
        <taxon>Cytophagia</taxon>
        <taxon>Cytophagales</taxon>
        <taxon>Cyclobacteriaceae</taxon>
        <taxon>Cecembia</taxon>
    </lineage>
</organism>
<feature type="transmembrane region" description="Helical" evidence="16">
    <location>
        <begin position="92"/>
        <end position="111"/>
    </location>
</feature>
<keyword evidence="18" id="KW-1185">Reference proteome</keyword>
<dbReference type="RefSeq" id="WP_009184869.1">
    <property type="nucleotide sequence ID" value="NZ_AMGM01000023.1"/>
</dbReference>
<gene>
    <name evidence="17" type="ORF">B879_01839</name>
</gene>
<sequence length="234" mass="26131">MTIKKHIPNTLTSLNLLAGMFGIFYVLEGELFYGAYLILLAAAFDFLDGFVARMLRVHSEIGKELDSLADLVTFGVLPSFVLFQMIRMHTTLDYLPFFVFIVGIFSAIRLAKFNIDTRQSERFIGVPTPANALLISTLPFTALKFPDAYGWIYQPYLLLGLALLMSFLLVSEIPLIALKFKNFSLKGNIFRYLVLLTGLICILSFGLAGIPMVIIVYIVLSVLEGLIDKNAAKE</sequence>
<evidence type="ECO:0000256" key="9">
    <source>
        <dbReference type="ARBA" id="ARBA00022989"/>
    </source>
</evidence>
<dbReference type="InterPro" id="IPR048254">
    <property type="entry name" value="CDP_ALCOHOL_P_TRANSF_CS"/>
</dbReference>
<evidence type="ECO:0000256" key="5">
    <source>
        <dbReference type="ARBA" id="ARBA00017171"/>
    </source>
</evidence>
<dbReference type="InterPro" id="IPR050324">
    <property type="entry name" value="CDP-alcohol_PTase-I"/>
</dbReference>
<dbReference type="PANTHER" id="PTHR14269">
    <property type="entry name" value="CDP-DIACYLGLYCEROL--GLYCEROL-3-PHOSPHATE 3-PHOSPHATIDYLTRANSFERASE-RELATED"/>
    <property type="match status" value="1"/>
</dbReference>
<keyword evidence="10" id="KW-0443">Lipid metabolism</keyword>
<keyword evidence="13" id="KW-1208">Phospholipid metabolism</keyword>
<evidence type="ECO:0000313" key="17">
    <source>
        <dbReference type="EMBL" id="EKB49543.1"/>
    </source>
</evidence>
<dbReference type="InterPro" id="IPR043130">
    <property type="entry name" value="CDP-OH_PTrfase_TM_dom"/>
</dbReference>
<evidence type="ECO:0000256" key="14">
    <source>
        <dbReference type="ARBA" id="ARBA00032361"/>
    </source>
</evidence>
<dbReference type="NCBIfam" id="TIGR00473">
    <property type="entry name" value="pssA"/>
    <property type="match status" value="1"/>
</dbReference>
<evidence type="ECO:0000256" key="8">
    <source>
        <dbReference type="ARBA" id="ARBA00022692"/>
    </source>
</evidence>
<evidence type="ECO:0000256" key="1">
    <source>
        <dbReference type="ARBA" id="ARBA00000287"/>
    </source>
</evidence>
<accession>K1LGW9</accession>
<feature type="transmembrane region" description="Helical" evidence="16">
    <location>
        <begin position="123"/>
        <end position="143"/>
    </location>
</feature>
<evidence type="ECO:0000256" key="12">
    <source>
        <dbReference type="ARBA" id="ARBA00023209"/>
    </source>
</evidence>
<dbReference type="EMBL" id="AMGM01000023">
    <property type="protein sequence ID" value="EKB49543.1"/>
    <property type="molecule type" value="Genomic_DNA"/>
</dbReference>
<reference evidence="17 18" key="1">
    <citation type="journal article" date="2012" name="J. Bacteriol.">
        <title>Draft Genome Sequence of Cecembia lonarensis Strain LW9T, Isolated from Lonar Lake, a Haloalkaline Lake in India.</title>
        <authorList>
            <person name="Shivaji S."/>
            <person name="Ara S."/>
            <person name="Singh A."/>
            <person name="Pinnaka A.K."/>
        </authorList>
    </citation>
    <scope>NUCLEOTIDE SEQUENCE [LARGE SCALE GENOMIC DNA]</scope>
    <source>
        <strain evidence="17 18">LW9</strain>
    </source>
</reference>
<keyword evidence="11 16" id="KW-0472">Membrane</keyword>
<dbReference type="PANTHER" id="PTHR14269:SF61">
    <property type="entry name" value="CDP-DIACYLGLYCEROL--SERINE O-PHOSPHATIDYLTRANSFERASE"/>
    <property type="match status" value="1"/>
</dbReference>
<keyword evidence="6" id="KW-0444">Lipid biosynthesis</keyword>
<dbReference type="GO" id="GO:0003882">
    <property type="term" value="F:CDP-diacylglycerol-serine O-phosphatidyltransferase activity"/>
    <property type="evidence" value="ECO:0007669"/>
    <property type="project" value="UniProtKB-EC"/>
</dbReference>
<evidence type="ECO:0000256" key="16">
    <source>
        <dbReference type="SAM" id="Phobius"/>
    </source>
</evidence>
<evidence type="ECO:0000256" key="7">
    <source>
        <dbReference type="ARBA" id="ARBA00022679"/>
    </source>
</evidence>
<dbReference type="InterPro" id="IPR004533">
    <property type="entry name" value="CDP-diaglyc--ser_O-PTrfase"/>
</dbReference>
<evidence type="ECO:0000256" key="15">
    <source>
        <dbReference type="RuleBase" id="RU003750"/>
    </source>
</evidence>
<proteinExistence type="inferred from homology"/>
<dbReference type="Pfam" id="PF01066">
    <property type="entry name" value="CDP-OH_P_transf"/>
    <property type="match status" value="1"/>
</dbReference>
<dbReference type="GO" id="GO:0008654">
    <property type="term" value="P:phospholipid biosynthetic process"/>
    <property type="evidence" value="ECO:0007669"/>
    <property type="project" value="UniProtKB-KW"/>
</dbReference>
<dbReference type="AlphaFoldDB" id="K1LGW9"/>
<dbReference type="Gene3D" id="1.20.120.1760">
    <property type="match status" value="1"/>
</dbReference>
<comment type="subcellular location">
    <subcellularLocation>
        <location evidence="2">Endomembrane system</location>
        <topology evidence="2">Multi-pass membrane protein</topology>
    </subcellularLocation>
</comment>